<comment type="caution">
    <text evidence="1">The sequence shown here is derived from an EMBL/GenBank/DDBJ whole genome shotgun (WGS) entry which is preliminary data.</text>
</comment>
<gene>
    <name evidence="1" type="ORF">PoB_006845700</name>
</gene>
<keyword evidence="2" id="KW-1185">Reference proteome</keyword>
<accession>A0AAV4DCK6</accession>
<dbReference type="Proteomes" id="UP000735302">
    <property type="component" value="Unassembled WGS sequence"/>
</dbReference>
<evidence type="ECO:0000313" key="2">
    <source>
        <dbReference type="Proteomes" id="UP000735302"/>
    </source>
</evidence>
<protein>
    <submittedName>
        <fullName evidence="1">D-galacturonic acid binding lectin</fullName>
    </submittedName>
</protein>
<sequence length="164" mass="18484">MLPQGHDPVIIAPGHQFTGPVSGHPFQCITLKLESIHFRYKSIHLQVAQKVLSMIALVKYSVSHCTFTHSYGFNGADVWVKSGCRALFKICFVPRPSLPVTKEITCASYHFRRVHCNVGRRIISVIVKKKFSLLPCIFGLSYKFSGSVLEVFHSCRAVFLVKVY</sequence>
<dbReference type="AlphaFoldDB" id="A0AAV4DCK6"/>
<dbReference type="InterPro" id="IPR021381">
    <property type="entry name" value="DUF3011"/>
</dbReference>
<dbReference type="EMBL" id="BLXT01007741">
    <property type="protein sequence ID" value="GFO41952.1"/>
    <property type="molecule type" value="Genomic_DNA"/>
</dbReference>
<organism evidence="1 2">
    <name type="scientific">Plakobranchus ocellatus</name>
    <dbReference type="NCBI Taxonomy" id="259542"/>
    <lineage>
        <taxon>Eukaryota</taxon>
        <taxon>Metazoa</taxon>
        <taxon>Spiralia</taxon>
        <taxon>Lophotrochozoa</taxon>
        <taxon>Mollusca</taxon>
        <taxon>Gastropoda</taxon>
        <taxon>Heterobranchia</taxon>
        <taxon>Euthyneura</taxon>
        <taxon>Panpulmonata</taxon>
        <taxon>Sacoglossa</taxon>
        <taxon>Placobranchoidea</taxon>
        <taxon>Plakobranchidae</taxon>
        <taxon>Plakobranchus</taxon>
    </lineage>
</organism>
<name>A0AAV4DCK6_9GAST</name>
<dbReference type="Pfam" id="PF11218">
    <property type="entry name" value="DUF3011"/>
    <property type="match status" value="1"/>
</dbReference>
<reference evidence="1 2" key="1">
    <citation type="journal article" date="2021" name="Elife">
        <title>Chloroplast acquisition without the gene transfer in kleptoplastic sea slugs, Plakobranchus ocellatus.</title>
        <authorList>
            <person name="Maeda T."/>
            <person name="Takahashi S."/>
            <person name="Yoshida T."/>
            <person name="Shimamura S."/>
            <person name="Takaki Y."/>
            <person name="Nagai Y."/>
            <person name="Toyoda A."/>
            <person name="Suzuki Y."/>
            <person name="Arimoto A."/>
            <person name="Ishii H."/>
            <person name="Satoh N."/>
            <person name="Nishiyama T."/>
            <person name="Hasebe M."/>
            <person name="Maruyama T."/>
            <person name="Minagawa J."/>
            <person name="Obokata J."/>
            <person name="Shigenobu S."/>
        </authorList>
    </citation>
    <scope>NUCLEOTIDE SEQUENCE [LARGE SCALE GENOMIC DNA]</scope>
</reference>
<proteinExistence type="predicted"/>
<evidence type="ECO:0000313" key="1">
    <source>
        <dbReference type="EMBL" id="GFO41952.1"/>
    </source>
</evidence>